<proteinExistence type="predicted"/>
<dbReference type="EMBL" id="JACJVJ010000001">
    <property type="protein sequence ID" value="MBC2777009.1"/>
    <property type="molecule type" value="Genomic_DNA"/>
</dbReference>
<feature type="chain" id="PRO_5032707836" description="Lipoprotein" evidence="1">
    <location>
        <begin position="22"/>
        <end position="159"/>
    </location>
</feature>
<keyword evidence="3" id="KW-1185">Reference proteome</keyword>
<dbReference type="RefSeq" id="WP_185800249.1">
    <property type="nucleotide sequence ID" value="NZ_JACJVJ010000001.1"/>
</dbReference>
<dbReference type="Proteomes" id="UP000564378">
    <property type="component" value="Unassembled WGS sequence"/>
</dbReference>
<accession>A0A842HXH8</accession>
<organism evidence="2 3">
    <name type="scientific">Parasphingopyxis marina</name>
    <dbReference type="NCBI Taxonomy" id="2761622"/>
    <lineage>
        <taxon>Bacteria</taxon>
        <taxon>Pseudomonadati</taxon>
        <taxon>Pseudomonadota</taxon>
        <taxon>Alphaproteobacteria</taxon>
        <taxon>Sphingomonadales</taxon>
        <taxon>Sphingomonadaceae</taxon>
        <taxon>Parasphingopyxis</taxon>
    </lineage>
</organism>
<comment type="caution">
    <text evidence="2">The sequence shown here is derived from an EMBL/GenBank/DDBJ whole genome shotgun (WGS) entry which is preliminary data.</text>
</comment>
<dbReference type="AlphaFoldDB" id="A0A842HXH8"/>
<feature type="signal peptide" evidence="1">
    <location>
        <begin position="1"/>
        <end position="21"/>
    </location>
</feature>
<reference evidence="2 3" key="1">
    <citation type="submission" date="2020-08" db="EMBL/GenBank/DDBJ databases">
        <title>Draft genome sequence of Parasphingopyxis sp. GrpM-11.</title>
        <authorList>
            <person name="Oh J."/>
            <person name="Roh D.-H."/>
        </authorList>
    </citation>
    <scope>NUCLEOTIDE SEQUENCE [LARGE SCALE GENOMIC DNA]</scope>
    <source>
        <strain evidence="2 3">GrpM-11</strain>
    </source>
</reference>
<gene>
    <name evidence="2" type="ORF">H6P80_05170</name>
</gene>
<sequence>MRRQISLAVSGLAIAMLVACGENGEVTAEDVVAEEAALDAAPNYATLAISSPSCQIFDGWIDAGKPENGPIDPISNRISFGENGSILWNGETVTRDALGQYLDVVAIMQPVPPTILELTGAENCAEIEDVTRAVEEAVGCANAACRYMIGEAGEAAEGG</sequence>
<dbReference type="PROSITE" id="PS51257">
    <property type="entry name" value="PROKAR_LIPOPROTEIN"/>
    <property type="match status" value="1"/>
</dbReference>
<evidence type="ECO:0000313" key="2">
    <source>
        <dbReference type="EMBL" id="MBC2777009.1"/>
    </source>
</evidence>
<evidence type="ECO:0008006" key="4">
    <source>
        <dbReference type="Google" id="ProtNLM"/>
    </source>
</evidence>
<name>A0A842HXH8_9SPHN</name>
<keyword evidence="1" id="KW-0732">Signal</keyword>
<evidence type="ECO:0000256" key="1">
    <source>
        <dbReference type="SAM" id="SignalP"/>
    </source>
</evidence>
<evidence type="ECO:0000313" key="3">
    <source>
        <dbReference type="Proteomes" id="UP000564378"/>
    </source>
</evidence>
<protein>
    <recommendedName>
        <fullName evidence="4">Lipoprotein</fullName>
    </recommendedName>
</protein>